<proteinExistence type="predicted"/>
<accession>A0A8H7ZNV2</accession>
<feature type="non-terminal residue" evidence="1">
    <location>
        <position position="1"/>
    </location>
</feature>
<comment type="caution">
    <text evidence="1">The sequence shown here is derived from an EMBL/GenBank/DDBJ whole genome shotgun (WGS) entry which is preliminary data.</text>
</comment>
<dbReference type="Proteomes" id="UP000673691">
    <property type="component" value="Unassembled WGS sequence"/>
</dbReference>
<organism evidence="1 2">
    <name type="scientific">Olpidium bornovanus</name>
    <dbReference type="NCBI Taxonomy" id="278681"/>
    <lineage>
        <taxon>Eukaryota</taxon>
        <taxon>Fungi</taxon>
        <taxon>Fungi incertae sedis</taxon>
        <taxon>Olpidiomycota</taxon>
        <taxon>Olpidiomycotina</taxon>
        <taxon>Olpidiomycetes</taxon>
        <taxon>Olpidiales</taxon>
        <taxon>Olpidiaceae</taxon>
        <taxon>Olpidium</taxon>
    </lineage>
</organism>
<feature type="non-terminal residue" evidence="1">
    <location>
        <position position="120"/>
    </location>
</feature>
<evidence type="ECO:0000313" key="1">
    <source>
        <dbReference type="EMBL" id="KAG5456580.1"/>
    </source>
</evidence>
<evidence type="ECO:0000313" key="2">
    <source>
        <dbReference type="Proteomes" id="UP000673691"/>
    </source>
</evidence>
<dbReference type="AlphaFoldDB" id="A0A8H7ZNV2"/>
<sequence length="120" mass="13312">LLPFPPFPLRAATSGQTAKGLLKHPVEVVRRQFQSFSTMGLPDSEGGGDELSVILGYDPWSYSNFPYAMRCWSFVIFGWVVYEHLQCGAILIGARAKWRSGAFRSIGAALVFETMSTILH</sequence>
<name>A0A8H7ZNV2_9FUNG</name>
<keyword evidence="2" id="KW-1185">Reference proteome</keyword>
<dbReference type="EMBL" id="JAEFCI010011505">
    <property type="protein sequence ID" value="KAG5456580.1"/>
    <property type="molecule type" value="Genomic_DNA"/>
</dbReference>
<reference evidence="1 2" key="1">
    <citation type="journal article" name="Sci. Rep.">
        <title>Genome-scale phylogenetic analyses confirm Olpidium as the closest living zoosporic fungus to the non-flagellated, terrestrial fungi.</title>
        <authorList>
            <person name="Chang Y."/>
            <person name="Rochon D."/>
            <person name="Sekimoto S."/>
            <person name="Wang Y."/>
            <person name="Chovatia M."/>
            <person name="Sandor L."/>
            <person name="Salamov A."/>
            <person name="Grigoriev I.V."/>
            <person name="Stajich J.E."/>
            <person name="Spatafora J.W."/>
        </authorList>
    </citation>
    <scope>NUCLEOTIDE SEQUENCE [LARGE SCALE GENOMIC DNA]</scope>
    <source>
        <strain evidence="1">S191</strain>
    </source>
</reference>
<gene>
    <name evidence="1" type="ORF">BJ554DRAFT_3647</name>
</gene>
<protein>
    <submittedName>
        <fullName evidence="1">Uncharacterized protein</fullName>
    </submittedName>
</protein>